<dbReference type="EMBL" id="AKGD01000002">
    <property type="protein sequence ID" value="EIT68843.1"/>
    <property type="molecule type" value="Genomic_DNA"/>
</dbReference>
<gene>
    <name evidence="1" type="ORF">WQQ_24250</name>
</gene>
<evidence type="ECO:0000313" key="1">
    <source>
        <dbReference type="EMBL" id="EIT68843.1"/>
    </source>
</evidence>
<dbReference type="STRING" id="1172194.WQQ_24250"/>
<proteinExistence type="predicted"/>
<evidence type="ECO:0000313" key="2">
    <source>
        <dbReference type="Proteomes" id="UP000003704"/>
    </source>
</evidence>
<dbReference type="PROSITE" id="PS51257">
    <property type="entry name" value="PROKAR_LIPOPROTEIN"/>
    <property type="match status" value="1"/>
</dbReference>
<comment type="caution">
    <text evidence="1">The sequence shown here is derived from an EMBL/GenBank/DDBJ whole genome shotgun (WGS) entry which is preliminary data.</text>
</comment>
<organism evidence="1 2">
    <name type="scientific">Hydrocarboniphaga effusa AP103</name>
    <dbReference type="NCBI Taxonomy" id="1172194"/>
    <lineage>
        <taxon>Bacteria</taxon>
        <taxon>Pseudomonadati</taxon>
        <taxon>Pseudomonadota</taxon>
        <taxon>Gammaproteobacteria</taxon>
        <taxon>Nevskiales</taxon>
        <taxon>Nevskiaceae</taxon>
        <taxon>Hydrocarboniphaga</taxon>
    </lineage>
</organism>
<dbReference type="Proteomes" id="UP000003704">
    <property type="component" value="Unassembled WGS sequence"/>
</dbReference>
<sequence length="604" mass="67944">MSIARLAQACAASALLLVAGCDNRAPDGARPAIAADSTAALHALFQQDWERNLQESPLLATYLGDARFNDRWDDLSPEAITKHRAGNRQALQKLATIDRGKLDIDDQLNYDLFRQLMEDSEQFYEHGGHLRPIEQRNGLQTANEVLEALRFDSVKDYDNWIARLRAFGRYTDQTIALMKLGIAQGRGYPQVIMRRVSSQIAQQLVDDPKLSAYYAPFRTINPSLPASEAERLRGEGEAAVRDVVLPAYQRLQAYFDTEYLPRSPDAVGLSAQPGGAEFYAYLVRSNTTTSLTPDRIHDIGLAEVARIREAMETIREQVGFKGDLNAFFRFLRSDPQFFYKNPNDLLTGYTLIAKRIEPELLRLFGKLPRTPYGVRAIPDISAPDTTTAYYYPPSAEGGGRAGYYYVNLYKPETRPKWEMEALTSHEAVPGHHLQLALQQELGEMPAFRKYGNGFTAYVEGWGLYSESLGGELGLYKDPYSRFGQLSYEMWRAVRLVVDTGLHAKGWTREQAIDYFKSNCPKTELDIVNEIDRYIAMPGQATAYKIGELKIKELRSRAESELGDSFDIRAFHDAVLASGAVPLNILEARMDAWIKSRKPAPAKNP</sequence>
<dbReference type="OrthoDB" id="9769898at2"/>
<dbReference type="Pfam" id="PF05960">
    <property type="entry name" value="DUF885"/>
    <property type="match status" value="1"/>
</dbReference>
<keyword evidence="2" id="KW-1185">Reference proteome</keyword>
<evidence type="ECO:0008006" key="3">
    <source>
        <dbReference type="Google" id="ProtNLM"/>
    </source>
</evidence>
<dbReference type="PANTHER" id="PTHR33361:SF2">
    <property type="entry name" value="DUF885 DOMAIN-CONTAINING PROTEIN"/>
    <property type="match status" value="1"/>
</dbReference>
<name>I8T529_9GAMM</name>
<accession>I8T529</accession>
<dbReference type="RefSeq" id="WP_007185368.1">
    <property type="nucleotide sequence ID" value="NZ_AKGD01000002.1"/>
</dbReference>
<reference evidence="1 2" key="1">
    <citation type="journal article" date="2012" name="J. Bacteriol.">
        <title>Genome Sequence of n-Alkane-Degrading Hydrocarboniphaga effusa Strain AP103T (ATCC BAA-332T).</title>
        <authorList>
            <person name="Chang H.K."/>
            <person name="Zylstra G.J."/>
            <person name="Chae J.C."/>
        </authorList>
    </citation>
    <scope>NUCLEOTIDE SEQUENCE [LARGE SCALE GENOMIC DNA]</scope>
    <source>
        <strain evidence="1 2">AP103</strain>
    </source>
</reference>
<dbReference type="PATRIC" id="fig|1172194.4.peg.2342"/>
<protein>
    <recommendedName>
        <fullName evidence="3">DUF885 domain-containing protein</fullName>
    </recommendedName>
</protein>
<dbReference type="PANTHER" id="PTHR33361">
    <property type="entry name" value="GLR0591 PROTEIN"/>
    <property type="match status" value="1"/>
</dbReference>
<dbReference type="InterPro" id="IPR010281">
    <property type="entry name" value="DUF885"/>
</dbReference>
<dbReference type="AlphaFoldDB" id="I8T529"/>